<keyword evidence="3 6" id="KW-0479">Metal-binding</keyword>
<dbReference type="SUPFAM" id="SSF48264">
    <property type="entry name" value="Cytochrome P450"/>
    <property type="match status" value="1"/>
</dbReference>
<evidence type="ECO:0000256" key="4">
    <source>
        <dbReference type="ARBA" id="ARBA00023002"/>
    </source>
</evidence>
<dbReference type="GO" id="GO:0006629">
    <property type="term" value="P:lipid metabolic process"/>
    <property type="evidence" value="ECO:0007669"/>
    <property type="project" value="UniProtKB-ARBA"/>
</dbReference>
<protein>
    <recommendedName>
        <fullName evidence="10">Cytochrome P450</fullName>
    </recommendedName>
</protein>
<evidence type="ECO:0000313" key="9">
    <source>
        <dbReference type="Proteomes" id="UP000596660"/>
    </source>
</evidence>
<comment type="cofactor">
    <cofactor evidence="1 6">
        <name>heme</name>
        <dbReference type="ChEBI" id="CHEBI:30413"/>
    </cofactor>
</comment>
<sequence length="176" mass="20262">MELDAIMIQVNNNYDKFLSNFIELSGQLIYLHATLCESLRLYPGLVYNHKSPTEPDILPSGHEVNPNTEIIINMYVMGRMKSIWGENCNEFKPERWITEGGTIKLEPSYKFSVFGSGPRYCLGKQMAFTQMKIIAAVIIHHYNIETVQENYPVLDLSILLRMKNGFKVKIGRRSQN</sequence>
<name>A0A803KQ80_CHEQI</name>
<dbReference type="InterPro" id="IPR017972">
    <property type="entry name" value="Cyt_P450_CS"/>
</dbReference>
<dbReference type="PROSITE" id="PS00086">
    <property type="entry name" value="CYTOCHROME_P450"/>
    <property type="match status" value="1"/>
</dbReference>
<dbReference type="InterPro" id="IPR036396">
    <property type="entry name" value="Cyt_P450_sf"/>
</dbReference>
<evidence type="ECO:0000256" key="1">
    <source>
        <dbReference type="ARBA" id="ARBA00001971"/>
    </source>
</evidence>
<dbReference type="InterPro" id="IPR002403">
    <property type="entry name" value="Cyt_P450_E_grp-IV"/>
</dbReference>
<dbReference type="AlphaFoldDB" id="A0A803KQ80"/>
<dbReference type="GO" id="GO:0005506">
    <property type="term" value="F:iron ion binding"/>
    <property type="evidence" value="ECO:0007669"/>
    <property type="project" value="InterPro"/>
</dbReference>
<keyword evidence="7" id="KW-0503">Monooxygenase</keyword>
<dbReference type="Gene3D" id="1.10.630.10">
    <property type="entry name" value="Cytochrome P450"/>
    <property type="match status" value="1"/>
</dbReference>
<dbReference type="PRINTS" id="PR00465">
    <property type="entry name" value="EP450IV"/>
</dbReference>
<dbReference type="GO" id="GO:0020037">
    <property type="term" value="F:heme binding"/>
    <property type="evidence" value="ECO:0007669"/>
    <property type="project" value="InterPro"/>
</dbReference>
<keyword evidence="5 6" id="KW-0408">Iron</keyword>
<reference evidence="8" key="1">
    <citation type="journal article" date="2017" name="Nature">
        <title>The genome of Chenopodium quinoa.</title>
        <authorList>
            <person name="Jarvis D.E."/>
            <person name="Ho Y.S."/>
            <person name="Lightfoot D.J."/>
            <person name="Schmoeckel S.M."/>
            <person name="Li B."/>
            <person name="Borm T.J.A."/>
            <person name="Ohyanagi H."/>
            <person name="Mineta K."/>
            <person name="Michell C.T."/>
            <person name="Saber N."/>
            <person name="Kharbatia N.M."/>
            <person name="Rupper R.R."/>
            <person name="Sharp A.R."/>
            <person name="Dally N."/>
            <person name="Boughton B.A."/>
            <person name="Woo Y.H."/>
            <person name="Gao G."/>
            <person name="Schijlen E.G.W.M."/>
            <person name="Guo X."/>
            <person name="Momin A.A."/>
            <person name="Negrao S."/>
            <person name="Al-Babili S."/>
            <person name="Gehring C."/>
            <person name="Roessner U."/>
            <person name="Jung C."/>
            <person name="Murphy K."/>
            <person name="Arold S.T."/>
            <person name="Gojobori T."/>
            <person name="van der Linden C.G."/>
            <person name="van Loo E.N."/>
            <person name="Jellen E.N."/>
            <person name="Maughan P.J."/>
            <person name="Tester M."/>
        </authorList>
    </citation>
    <scope>NUCLEOTIDE SEQUENCE [LARGE SCALE GENOMIC DNA]</scope>
    <source>
        <strain evidence="8">cv. PI 614886</strain>
    </source>
</reference>
<reference evidence="8" key="2">
    <citation type="submission" date="2021-03" db="UniProtKB">
        <authorList>
            <consortium name="EnsemblPlants"/>
        </authorList>
    </citation>
    <scope>IDENTIFICATION</scope>
</reference>
<evidence type="ECO:0008006" key="10">
    <source>
        <dbReference type="Google" id="ProtNLM"/>
    </source>
</evidence>
<keyword evidence="6 7" id="KW-0349">Heme</keyword>
<keyword evidence="4 7" id="KW-0560">Oxidoreductase</keyword>
<dbReference type="GO" id="GO:0016705">
    <property type="term" value="F:oxidoreductase activity, acting on paired donors, with incorporation or reduction of molecular oxygen"/>
    <property type="evidence" value="ECO:0007669"/>
    <property type="project" value="InterPro"/>
</dbReference>
<dbReference type="PANTHER" id="PTHR24296">
    <property type="entry name" value="CYTOCHROME P450"/>
    <property type="match status" value="1"/>
</dbReference>
<dbReference type="OMA" id="HHACIGF"/>
<dbReference type="InterPro" id="IPR001128">
    <property type="entry name" value="Cyt_P450"/>
</dbReference>
<dbReference type="Pfam" id="PF00067">
    <property type="entry name" value="p450"/>
    <property type="match status" value="1"/>
</dbReference>
<organism evidence="8 9">
    <name type="scientific">Chenopodium quinoa</name>
    <name type="common">Quinoa</name>
    <dbReference type="NCBI Taxonomy" id="63459"/>
    <lineage>
        <taxon>Eukaryota</taxon>
        <taxon>Viridiplantae</taxon>
        <taxon>Streptophyta</taxon>
        <taxon>Embryophyta</taxon>
        <taxon>Tracheophyta</taxon>
        <taxon>Spermatophyta</taxon>
        <taxon>Magnoliopsida</taxon>
        <taxon>eudicotyledons</taxon>
        <taxon>Gunneridae</taxon>
        <taxon>Pentapetalae</taxon>
        <taxon>Caryophyllales</taxon>
        <taxon>Chenopodiaceae</taxon>
        <taxon>Chenopodioideae</taxon>
        <taxon>Atripliceae</taxon>
        <taxon>Chenopodium</taxon>
    </lineage>
</organism>
<evidence type="ECO:0000256" key="6">
    <source>
        <dbReference type="PIRSR" id="PIRSR602403-1"/>
    </source>
</evidence>
<dbReference type="EnsemblPlants" id="AUR62001186-RA">
    <property type="protein sequence ID" value="AUR62001186-RA:cds"/>
    <property type="gene ID" value="AUR62001186"/>
</dbReference>
<evidence type="ECO:0000256" key="3">
    <source>
        <dbReference type="ARBA" id="ARBA00022723"/>
    </source>
</evidence>
<evidence type="ECO:0000256" key="7">
    <source>
        <dbReference type="RuleBase" id="RU000461"/>
    </source>
</evidence>
<dbReference type="Proteomes" id="UP000596660">
    <property type="component" value="Unplaced"/>
</dbReference>
<evidence type="ECO:0000256" key="5">
    <source>
        <dbReference type="ARBA" id="ARBA00023004"/>
    </source>
</evidence>
<dbReference type="Gramene" id="AUR62001186-RA">
    <property type="protein sequence ID" value="AUR62001186-RA:cds"/>
    <property type="gene ID" value="AUR62001186"/>
</dbReference>
<dbReference type="GO" id="GO:0004497">
    <property type="term" value="F:monooxygenase activity"/>
    <property type="evidence" value="ECO:0007669"/>
    <property type="project" value="UniProtKB-KW"/>
</dbReference>
<dbReference type="SMR" id="A0A803KQ80"/>
<comment type="similarity">
    <text evidence="2 7">Belongs to the cytochrome P450 family.</text>
</comment>
<evidence type="ECO:0000313" key="8">
    <source>
        <dbReference type="EnsemblPlants" id="AUR62001186-RA:cds"/>
    </source>
</evidence>
<evidence type="ECO:0000256" key="2">
    <source>
        <dbReference type="ARBA" id="ARBA00010617"/>
    </source>
</evidence>
<keyword evidence="9" id="KW-1185">Reference proteome</keyword>
<accession>A0A803KQ80</accession>
<proteinExistence type="inferred from homology"/>
<feature type="binding site" description="axial binding residue" evidence="6">
    <location>
        <position position="121"/>
    </location>
    <ligand>
        <name>heme</name>
        <dbReference type="ChEBI" id="CHEBI:30413"/>
    </ligand>
    <ligandPart>
        <name>Fe</name>
        <dbReference type="ChEBI" id="CHEBI:18248"/>
    </ligandPart>
</feature>